<dbReference type="InterPro" id="IPR003967">
    <property type="entry name" value="K_chnl_volt-dep_ERG"/>
</dbReference>
<evidence type="ECO:0000256" key="13">
    <source>
        <dbReference type="SAM" id="Phobius"/>
    </source>
</evidence>
<dbReference type="FunFam" id="1.10.287.70:FF:000020">
    <property type="entry name" value="Potassium channel, voltage-gated eag-related subfamily H, member 7"/>
    <property type="match status" value="1"/>
</dbReference>
<feature type="transmembrane region" description="Helical" evidence="13">
    <location>
        <begin position="273"/>
        <end position="297"/>
    </location>
</feature>
<keyword evidence="9 13" id="KW-1133">Transmembrane helix</keyword>
<dbReference type="PROSITE" id="PS50042">
    <property type="entry name" value="CNMP_BINDING_3"/>
    <property type="match status" value="1"/>
</dbReference>
<dbReference type="GO" id="GO:0005886">
    <property type="term" value="C:plasma membrane"/>
    <property type="evidence" value="ECO:0007669"/>
    <property type="project" value="UniProtKB-SubCell"/>
</dbReference>
<dbReference type="SUPFAM" id="SSF51206">
    <property type="entry name" value="cAMP-binding domain-like"/>
    <property type="match status" value="1"/>
</dbReference>
<name>A0AAD9N2T5_9ANNE</name>
<keyword evidence="12" id="KW-0407">Ion channel</keyword>
<proteinExistence type="predicted"/>
<dbReference type="Pfam" id="PF00027">
    <property type="entry name" value="cNMP_binding"/>
    <property type="match status" value="1"/>
</dbReference>
<feature type="domain" description="Cyclic nucleotide-binding" evidence="14">
    <location>
        <begin position="340"/>
        <end position="440"/>
    </location>
</feature>
<dbReference type="InterPro" id="IPR003938">
    <property type="entry name" value="K_chnl_volt-dep_EAG/ELK/ERG"/>
</dbReference>
<evidence type="ECO:0000256" key="5">
    <source>
        <dbReference type="ARBA" id="ARBA00022692"/>
    </source>
</evidence>
<evidence type="ECO:0000259" key="14">
    <source>
        <dbReference type="PROSITE" id="PS50042"/>
    </source>
</evidence>
<dbReference type="FunFam" id="2.60.120.10:FF:000011">
    <property type="entry name" value="Potassium channel, voltage-gated eag-related subfamily H, member 7"/>
    <property type="match status" value="1"/>
</dbReference>
<dbReference type="GO" id="GO:0034702">
    <property type="term" value="C:monoatomic ion channel complex"/>
    <property type="evidence" value="ECO:0007669"/>
    <property type="project" value="UniProtKB-KW"/>
</dbReference>
<keyword evidence="4" id="KW-0633">Potassium transport</keyword>
<evidence type="ECO:0000256" key="8">
    <source>
        <dbReference type="ARBA" id="ARBA00022958"/>
    </source>
</evidence>
<keyword evidence="10" id="KW-0406">Ion transport</keyword>
<dbReference type="SMART" id="SM00100">
    <property type="entry name" value="cNMP"/>
    <property type="match status" value="1"/>
</dbReference>
<evidence type="ECO:0000256" key="7">
    <source>
        <dbReference type="ARBA" id="ARBA00022882"/>
    </source>
</evidence>
<keyword evidence="5 13" id="KW-0812">Transmembrane</keyword>
<evidence type="ECO:0000313" key="15">
    <source>
        <dbReference type="EMBL" id="KAK2152154.1"/>
    </source>
</evidence>
<dbReference type="InterPro" id="IPR014710">
    <property type="entry name" value="RmlC-like_jellyroll"/>
</dbReference>
<dbReference type="PRINTS" id="PR01470">
    <property type="entry name" value="ERGCHANNEL"/>
</dbReference>
<evidence type="ECO:0000256" key="12">
    <source>
        <dbReference type="ARBA" id="ARBA00023303"/>
    </source>
</evidence>
<dbReference type="Pfam" id="PF00520">
    <property type="entry name" value="Ion_trans"/>
    <property type="match status" value="1"/>
</dbReference>
<dbReference type="PANTHER" id="PTHR10217">
    <property type="entry name" value="VOLTAGE AND LIGAND GATED POTASSIUM CHANNEL"/>
    <property type="match status" value="1"/>
</dbReference>
<dbReference type="InterPro" id="IPR050818">
    <property type="entry name" value="KCNH_animal-type"/>
</dbReference>
<evidence type="ECO:0000313" key="16">
    <source>
        <dbReference type="Proteomes" id="UP001208570"/>
    </source>
</evidence>
<evidence type="ECO:0000256" key="2">
    <source>
        <dbReference type="ARBA" id="ARBA00022448"/>
    </source>
</evidence>
<accession>A0AAD9N2T5</accession>
<evidence type="ECO:0000256" key="4">
    <source>
        <dbReference type="ARBA" id="ARBA00022538"/>
    </source>
</evidence>
<dbReference type="AlphaFoldDB" id="A0AAD9N2T5"/>
<evidence type="ECO:0000256" key="6">
    <source>
        <dbReference type="ARBA" id="ARBA00022826"/>
    </source>
</evidence>
<dbReference type="Proteomes" id="UP001208570">
    <property type="component" value="Unassembled WGS sequence"/>
</dbReference>
<evidence type="ECO:0000256" key="1">
    <source>
        <dbReference type="ARBA" id="ARBA00004651"/>
    </source>
</evidence>
<dbReference type="SUPFAM" id="SSF81324">
    <property type="entry name" value="Voltage-gated potassium channels"/>
    <property type="match status" value="1"/>
</dbReference>
<keyword evidence="7" id="KW-0851">Voltage-gated channel</keyword>
<feature type="non-terminal residue" evidence="15">
    <location>
        <position position="1"/>
    </location>
</feature>
<keyword evidence="16" id="KW-1185">Reference proteome</keyword>
<keyword evidence="11 13" id="KW-0472">Membrane</keyword>
<dbReference type="InterPro" id="IPR018490">
    <property type="entry name" value="cNMP-bd_dom_sf"/>
</dbReference>
<reference evidence="15" key="1">
    <citation type="journal article" date="2023" name="Mol. Biol. Evol.">
        <title>Third-Generation Sequencing Reveals the Adaptive Role of the Epigenome in Three Deep-Sea Polychaetes.</title>
        <authorList>
            <person name="Perez M."/>
            <person name="Aroh O."/>
            <person name="Sun Y."/>
            <person name="Lan Y."/>
            <person name="Juniper S.K."/>
            <person name="Young C.R."/>
            <person name="Angers B."/>
            <person name="Qian P.Y."/>
        </authorList>
    </citation>
    <scope>NUCLEOTIDE SEQUENCE</scope>
    <source>
        <strain evidence="15">P08H-3</strain>
    </source>
</reference>
<evidence type="ECO:0000256" key="11">
    <source>
        <dbReference type="ARBA" id="ARBA00023136"/>
    </source>
</evidence>
<evidence type="ECO:0000256" key="9">
    <source>
        <dbReference type="ARBA" id="ARBA00022989"/>
    </source>
</evidence>
<keyword evidence="2" id="KW-0813">Transport</keyword>
<dbReference type="InterPro" id="IPR000595">
    <property type="entry name" value="cNMP-bd_dom"/>
</dbReference>
<dbReference type="GO" id="GO:0005242">
    <property type="term" value="F:inward rectifier potassium channel activity"/>
    <property type="evidence" value="ECO:0007669"/>
    <property type="project" value="TreeGrafter"/>
</dbReference>
<dbReference type="PANTHER" id="PTHR10217:SF548">
    <property type="entry name" value="GH12235P"/>
    <property type="match status" value="1"/>
</dbReference>
<keyword evidence="6" id="KW-0631">Potassium channel</keyword>
<dbReference type="Gene3D" id="1.10.287.70">
    <property type="match status" value="1"/>
</dbReference>
<protein>
    <recommendedName>
        <fullName evidence="14">Cyclic nucleotide-binding domain-containing protein</fullName>
    </recommendedName>
</protein>
<sequence>VLSLGAEVLPEYKLQSPRVHPFTILHYSPFKAVWDWLILILVIYTAIFTPYVAAFLLNEVKYQPKAEDGSLQKVYNRYNDPLTIIDLIVDIMFIIDILINFRTTYVNKNDEVVSHPGKIAVHYFKGWFLIDVVAAIPFDLLLFGSETDETTTLIGLLKTARLLRLVRVARKLDRYSEYGAAVLLLLMATFALIAHWLACIWYAIGNVERPTLKEPRIGWLDELARQTHQPYFNDSSGGPTIKSKYITALYFTFSSLTSVGFGNVSPNTNSEKVFSICVMLIGSLMYASIFGNVSAIIQRLYSGTARYHTQMQKVLKGFPECLQADICLHLNRTLLSNCPAFKGASPGCLRALSIKFKTTHVPPGDTLVHRGDILDALYFVSRGSIEILKDDIVMAILGKDDVFGENLCQHATVGKSSCNVRALTYCDLHKIHRDELLDVLEMYPEFAEHFVKNLEVTFDLRDVRYNYSVHVIKCCPLFVIFLFIHQEELTVCRPPEVDDDKPRYTFLRNRKSKSSIYRNANCPMLLQNQTTTKDFKPISAKRISRRHSEGMLSSEEDDDLFRESGTGILEFSPNKAGLDVTPANYHFSEKRTPSGMFSSVAGA</sequence>
<dbReference type="Gene3D" id="2.60.120.10">
    <property type="entry name" value="Jelly Rolls"/>
    <property type="match status" value="1"/>
</dbReference>
<dbReference type="InterPro" id="IPR005821">
    <property type="entry name" value="Ion_trans_dom"/>
</dbReference>
<evidence type="ECO:0000256" key="3">
    <source>
        <dbReference type="ARBA" id="ARBA00022475"/>
    </source>
</evidence>
<comment type="subcellular location">
    <subcellularLocation>
        <location evidence="1">Cell membrane</location>
        <topology evidence="1">Multi-pass membrane protein</topology>
    </subcellularLocation>
</comment>
<dbReference type="EMBL" id="JAODUP010000338">
    <property type="protein sequence ID" value="KAK2152154.1"/>
    <property type="molecule type" value="Genomic_DNA"/>
</dbReference>
<keyword evidence="3" id="KW-1003">Cell membrane</keyword>
<dbReference type="PRINTS" id="PR01463">
    <property type="entry name" value="EAGCHANLFMLY"/>
</dbReference>
<dbReference type="GO" id="GO:0042391">
    <property type="term" value="P:regulation of membrane potential"/>
    <property type="evidence" value="ECO:0007669"/>
    <property type="project" value="TreeGrafter"/>
</dbReference>
<gene>
    <name evidence="15" type="ORF">LSH36_338g03000</name>
</gene>
<keyword evidence="8" id="KW-0630">Potassium</keyword>
<feature type="transmembrane region" description="Helical" evidence="13">
    <location>
        <begin position="180"/>
        <end position="204"/>
    </location>
</feature>
<feature type="transmembrane region" description="Helical" evidence="13">
    <location>
        <begin position="36"/>
        <end position="57"/>
    </location>
</feature>
<dbReference type="CDD" id="cd00038">
    <property type="entry name" value="CAP_ED"/>
    <property type="match status" value="1"/>
</dbReference>
<comment type="caution">
    <text evidence="15">The sequence shown here is derived from an EMBL/GenBank/DDBJ whole genome shotgun (WGS) entry which is preliminary data.</text>
</comment>
<organism evidence="15 16">
    <name type="scientific">Paralvinella palmiformis</name>
    <dbReference type="NCBI Taxonomy" id="53620"/>
    <lineage>
        <taxon>Eukaryota</taxon>
        <taxon>Metazoa</taxon>
        <taxon>Spiralia</taxon>
        <taxon>Lophotrochozoa</taxon>
        <taxon>Annelida</taxon>
        <taxon>Polychaeta</taxon>
        <taxon>Sedentaria</taxon>
        <taxon>Canalipalpata</taxon>
        <taxon>Terebellida</taxon>
        <taxon>Terebelliformia</taxon>
        <taxon>Alvinellidae</taxon>
        <taxon>Paralvinella</taxon>
    </lineage>
</organism>
<evidence type="ECO:0000256" key="10">
    <source>
        <dbReference type="ARBA" id="ARBA00023065"/>
    </source>
</evidence>